<dbReference type="SUPFAM" id="SSF56219">
    <property type="entry name" value="DNase I-like"/>
    <property type="match status" value="1"/>
</dbReference>
<name>A0A0G0KM27_9BACT</name>
<dbReference type="Gene3D" id="3.60.10.10">
    <property type="entry name" value="Endonuclease/exonuclease/phosphatase"/>
    <property type="match status" value="1"/>
</dbReference>
<proteinExistence type="predicted"/>
<keyword evidence="1" id="KW-0540">Nuclease</keyword>
<dbReference type="GO" id="GO:0004527">
    <property type="term" value="F:exonuclease activity"/>
    <property type="evidence" value="ECO:0007669"/>
    <property type="project" value="UniProtKB-KW"/>
</dbReference>
<accession>A0A0G0KM27</accession>
<dbReference type="GO" id="GO:0004519">
    <property type="term" value="F:endonuclease activity"/>
    <property type="evidence" value="ECO:0007669"/>
    <property type="project" value="UniProtKB-KW"/>
</dbReference>
<dbReference type="EMBL" id="LBTX01000007">
    <property type="protein sequence ID" value="KKQ50239.1"/>
    <property type="molecule type" value="Genomic_DNA"/>
</dbReference>
<sequence length="228" mass="26531">MKVIFLNAWYGNTGEVLWKYLKEEAKTTDIFCFMEADRKFREKCAEILLDYISMSTEKAIANEDGCFQSTYMKKEYKVLKSEPILGLDPFIGLGLFTKIEADNRTLNIASIHGVAQPGDKLDNPKRLEQSKMVIDYMTKIEGSKIIGGDFNLDKNTESIKMFERNGYRNLIEEYKIDMTRNHLSWDLHPQKQLWADFLFVDPEIKVKNFEVPKNKVSDHLPLVLEIEE</sequence>
<evidence type="ECO:0000313" key="1">
    <source>
        <dbReference type="EMBL" id="KKQ50239.1"/>
    </source>
</evidence>
<dbReference type="InterPro" id="IPR036691">
    <property type="entry name" value="Endo/exonu/phosph_ase_sf"/>
</dbReference>
<keyword evidence="1" id="KW-0255">Endonuclease</keyword>
<dbReference type="AlphaFoldDB" id="A0A0G0KM27"/>
<reference evidence="1 2" key="1">
    <citation type="journal article" date="2015" name="Nature">
        <title>rRNA introns, odd ribosomes, and small enigmatic genomes across a large radiation of phyla.</title>
        <authorList>
            <person name="Brown C.T."/>
            <person name="Hug L.A."/>
            <person name="Thomas B.C."/>
            <person name="Sharon I."/>
            <person name="Castelle C.J."/>
            <person name="Singh A."/>
            <person name="Wilkins M.J."/>
            <person name="Williams K.H."/>
            <person name="Banfield J.F."/>
        </authorList>
    </citation>
    <scope>NUCLEOTIDE SEQUENCE [LARGE SCALE GENOMIC DNA]</scope>
</reference>
<gene>
    <name evidence="1" type="ORF">US68_C0007G0002</name>
</gene>
<comment type="caution">
    <text evidence="1">The sequence shown here is derived from an EMBL/GenBank/DDBJ whole genome shotgun (WGS) entry which is preliminary data.</text>
</comment>
<dbReference type="Proteomes" id="UP000034231">
    <property type="component" value="Unassembled WGS sequence"/>
</dbReference>
<keyword evidence="1" id="KW-0378">Hydrolase</keyword>
<organism evidence="1 2">
    <name type="scientific">Candidatus Shapirobacteria bacterium GW2011_GWE1_38_10</name>
    <dbReference type="NCBI Taxonomy" id="1618488"/>
    <lineage>
        <taxon>Bacteria</taxon>
        <taxon>Candidatus Shapironibacteriota</taxon>
    </lineage>
</organism>
<protein>
    <submittedName>
        <fullName evidence="1">Endonuclease/exonuclease/phosphatase</fullName>
    </submittedName>
</protein>
<keyword evidence="1" id="KW-0269">Exonuclease</keyword>
<evidence type="ECO:0000313" key="2">
    <source>
        <dbReference type="Proteomes" id="UP000034231"/>
    </source>
</evidence>